<evidence type="ECO:0000313" key="8">
    <source>
        <dbReference type="EMBL" id="MCX2698280.1"/>
    </source>
</evidence>
<dbReference type="InterPro" id="IPR050074">
    <property type="entry name" value="DHO_dehydrogenase"/>
</dbReference>
<protein>
    <recommendedName>
        <fullName evidence="7">Dihydroorotate dehydrogenase catalytic domain-containing protein</fullName>
    </recommendedName>
</protein>
<gene>
    <name evidence="8" type="ORF">OPR82_16165</name>
</gene>
<dbReference type="EMBL" id="JAPHAV010000009">
    <property type="protein sequence ID" value="MCX2698280.1"/>
    <property type="molecule type" value="Genomic_DNA"/>
</dbReference>
<evidence type="ECO:0000256" key="1">
    <source>
        <dbReference type="ARBA" id="ARBA00001917"/>
    </source>
</evidence>
<accession>A0ABT3QRR5</accession>
<keyword evidence="9" id="KW-1185">Reference proteome</keyword>
<dbReference type="InterPro" id="IPR005720">
    <property type="entry name" value="Dihydroorotate_DH_cat"/>
</dbReference>
<evidence type="ECO:0000313" key="9">
    <source>
        <dbReference type="Proteomes" id="UP001301216"/>
    </source>
</evidence>
<feature type="domain" description="Dihydroorotate dehydrogenase catalytic" evidence="7">
    <location>
        <begin position="4"/>
        <end position="305"/>
    </location>
</feature>
<dbReference type="PANTHER" id="PTHR48109:SF3">
    <property type="entry name" value="SLL0744 PROTEIN"/>
    <property type="match status" value="1"/>
</dbReference>
<evidence type="ECO:0000256" key="3">
    <source>
        <dbReference type="ARBA" id="ARBA00022630"/>
    </source>
</evidence>
<comment type="caution">
    <text evidence="8">The sequence shown here is derived from an EMBL/GenBank/DDBJ whole genome shotgun (WGS) entry which is preliminary data.</text>
</comment>
<dbReference type="Pfam" id="PF01180">
    <property type="entry name" value="DHO_dh"/>
    <property type="match status" value="1"/>
</dbReference>
<organism evidence="8 9">
    <name type="scientific">Ochrobactrum chromiisoli</name>
    <dbReference type="NCBI Taxonomy" id="2993941"/>
    <lineage>
        <taxon>Bacteria</taxon>
        <taxon>Pseudomonadati</taxon>
        <taxon>Pseudomonadota</taxon>
        <taxon>Alphaproteobacteria</taxon>
        <taxon>Hyphomicrobiales</taxon>
        <taxon>Brucellaceae</taxon>
        <taxon>Brucella/Ochrobactrum group</taxon>
        <taxon>Ochrobactrum</taxon>
    </lineage>
</organism>
<name>A0ABT3QRR5_9HYPH</name>
<comment type="pathway">
    <text evidence="2">Pyrimidine metabolism; UMP biosynthesis via de novo pathway.</text>
</comment>
<evidence type="ECO:0000256" key="2">
    <source>
        <dbReference type="ARBA" id="ARBA00004725"/>
    </source>
</evidence>
<dbReference type="Gene3D" id="3.20.20.70">
    <property type="entry name" value="Aldolase class I"/>
    <property type="match status" value="1"/>
</dbReference>
<sequence>MNRLKTRIGRLTLKNPIIAAAGEHMIDVDGIRSAILSGAGAVVGKSTNESQAAKEQLTRAEYVALGADWHPVPWRADAPPATILSRSGLHPLGFSDWLAQSIEMDQLARQHDCLYVASLILAQPEPAVTMAKAIQSAGFKVLEFNIGTPYASQAAKDAVSTEFSPERVGVLTAMMVQALDIPVWIKITGQSERVPELAQAAFAAGAESVVMAGRALGMVPDLDTMAPMLSTSGGIGGFWNLPLTCHWLANTRALMGPSSSLIGINGATSGHDAARMVLAGASAVGLSSEVMLRGWQVLSDAVSDLDAWCKAKDVTIAQVIGRAADARKRFADMPKRDEHWRHFIPSPVHETGSVSQDA</sequence>
<keyword evidence="6" id="KW-0560">Oxidoreductase</keyword>
<evidence type="ECO:0000259" key="7">
    <source>
        <dbReference type="Pfam" id="PF01180"/>
    </source>
</evidence>
<comment type="cofactor">
    <cofactor evidence="1">
        <name>FMN</name>
        <dbReference type="ChEBI" id="CHEBI:58210"/>
    </cofactor>
</comment>
<dbReference type="RefSeq" id="WP_265985965.1">
    <property type="nucleotide sequence ID" value="NZ_JAPHAV010000009.1"/>
</dbReference>
<evidence type="ECO:0000256" key="5">
    <source>
        <dbReference type="ARBA" id="ARBA00022975"/>
    </source>
</evidence>
<keyword evidence="3" id="KW-0285">Flavoprotein</keyword>
<evidence type="ECO:0000256" key="6">
    <source>
        <dbReference type="ARBA" id="ARBA00023002"/>
    </source>
</evidence>
<dbReference type="Proteomes" id="UP001301216">
    <property type="component" value="Unassembled WGS sequence"/>
</dbReference>
<evidence type="ECO:0000256" key="4">
    <source>
        <dbReference type="ARBA" id="ARBA00022643"/>
    </source>
</evidence>
<keyword evidence="5" id="KW-0665">Pyrimidine biosynthesis</keyword>
<dbReference type="PANTHER" id="PTHR48109">
    <property type="entry name" value="DIHYDROOROTATE DEHYDROGENASE (QUINONE), MITOCHONDRIAL-RELATED"/>
    <property type="match status" value="1"/>
</dbReference>
<keyword evidence="4" id="KW-0288">FMN</keyword>
<dbReference type="SUPFAM" id="SSF51395">
    <property type="entry name" value="FMN-linked oxidoreductases"/>
    <property type="match status" value="1"/>
</dbReference>
<proteinExistence type="predicted"/>
<reference evidence="8 9" key="1">
    <citation type="submission" date="2022-11" db="EMBL/GenBank/DDBJ databases">
        <title>Brucella sp. YY2X, whole genome shotgun sequencing project.</title>
        <authorList>
            <person name="Yang Y."/>
        </authorList>
    </citation>
    <scope>NUCLEOTIDE SEQUENCE [LARGE SCALE GENOMIC DNA]</scope>
    <source>
        <strain evidence="8 9">YY2X</strain>
    </source>
</reference>
<dbReference type="InterPro" id="IPR013785">
    <property type="entry name" value="Aldolase_TIM"/>
</dbReference>